<keyword evidence="6" id="KW-0175">Coiled coil</keyword>
<dbReference type="SMART" id="SM00220">
    <property type="entry name" value="S_TKc"/>
    <property type="match status" value="1"/>
</dbReference>
<dbReference type="CDD" id="cd14014">
    <property type="entry name" value="STKc_PknB_like"/>
    <property type="match status" value="1"/>
</dbReference>
<keyword evidence="4 5" id="KW-0067">ATP-binding</keyword>
<feature type="binding site" evidence="5">
    <location>
        <position position="114"/>
    </location>
    <ligand>
        <name>ATP</name>
        <dbReference type="ChEBI" id="CHEBI:30616"/>
    </ligand>
</feature>
<dbReference type="PROSITE" id="PS50011">
    <property type="entry name" value="PROTEIN_KINASE_DOM"/>
    <property type="match status" value="1"/>
</dbReference>
<dbReference type="Proteomes" id="UP001064632">
    <property type="component" value="Chromosome"/>
</dbReference>
<gene>
    <name evidence="8" type="ORF">N4264_07760</name>
</gene>
<dbReference type="InterPro" id="IPR011990">
    <property type="entry name" value="TPR-like_helical_dom_sf"/>
</dbReference>
<evidence type="ECO:0000256" key="6">
    <source>
        <dbReference type="SAM" id="Coils"/>
    </source>
</evidence>
<evidence type="ECO:0000256" key="5">
    <source>
        <dbReference type="PROSITE-ProRule" id="PRU10141"/>
    </source>
</evidence>
<dbReference type="RefSeq" id="WP_261696483.1">
    <property type="nucleotide sequence ID" value="NZ_CP104694.1"/>
</dbReference>
<dbReference type="EMBL" id="CP104694">
    <property type="protein sequence ID" value="UXI69529.1"/>
    <property type="molecule type" value="Genomic_DNA"/>
</dbReference>
<protein>
    <submittedName>
        <fullName evidence="8">Serine/threonine-protein kinase</fullName>
    </submittedName>
</protein>
<dbReference type="Gene3D" id="1.25.40.10">
    <property type="entry name" value="Tetratricopeptide repeat domain"/>
    <property type="match status" value="2"/>
</dbReference>
<dbReference type="PANTHER" id="PTHR43289:SF34">
    <property type="entry name" value="SERINE_THREONINE-PROTEIN KINASE YBDM-RELATED"/>
    <property type="match status" value="1"/>
</dbReference>
<feature type="coiled-coil region" evidence="6">
    <location>
        <begin position="419"/>
        <end position="448"/>
    </location>
</feature>
<evidence type="ECO:0000256" key="3">
    <source>
        <dbReference type="ARBA" id="ARBA00022777"/>
    </source>
</evidence>
<dbReference type="Gene3D" id="1.10.510.10">
    <property type="entry name" value="Transferase(Phosphotransferase) domain 1"/>
    <property type="match status" value="1"/>
</dbReference>
<keyword evidence="3 8" id="KW-0418">Kinase</keyword>
<dbReference type="PROSITE" id="PS00108">
    <property type="entry name" value="PROTEIN_KINASE_ST"/>
    <property type="match status" value="1"/>
</dbReference>
<keyword evidence="9" id="KW-1185">Reference proteome</keyword>
<proteinExistence type="predicted"/>
<evidence type="ECO:0000259" key="7">
    <source>
        <dbReference type="PROSITE" id="PS50011"/>
    </source>
</evidence>
<name>A0ABY6BHQ3_9GAMM</name>
<dbReference type="Gene3D" id="3.30.200.20">
    <property type="entry name" value="Phosphorylase Kinase, domain 1"/>
    <property type="match status" value="1"/>
</dbReference>
<dbReference type="Pfam" id="PF13424">
    <property type="entry name" value="TPR_12"/>
    <property type="match status" value="1"/>
</dbReference>
<dbReference type="PANTHER" id="PTHR43289">
    <property type="entry name" value="MITOGEN-ACTIVATED PROTEIN KINASE KINASE KINASE 20-RELATED"/>
    <property type="match status" value="1"/>
</dbReference>
<dbReference type="Pfam" id="PF00069">
    <property type="entry name" value="Pkinase"/>
    <property type="match status" value="1"/>
</dbReference>
<sequence length="903" mass="99518">MSALLSTAQWHVLQDTFDAANSLAPEAQAAFVDDLRRTDPQVADALAAMLDANRQWLNRTLQARAELAAAITPSAIGTRVGAFQLMTEIGRGGMGTVYLGERVDGQVAHQVAIKVLHAHCLDANTRERFQRERDILAAFDHPGIARLLCAGETDAGEPYYVMEYLRGQPILMHCDQLHAPIRQRLALFLEICDAVQYAHGKLILHRDIKASNVLTDSAGTPKLIDFGIAKTLATITGVTAEQTALQHRYFSPINAAPEQVRGNTASVACDVYQLGTLLYELLCGSPIFDLRGLTPTEVERRICETEPTPPSVSALAAPPEVVQARGVHSSAALARALRGDLDAIVMRALRKGPEQRYSSVDHLARDIERHLANQPIHGHRGSQWYRTSRFLRRNWRSVTAASTAVVGIALFTTLLAMQVTQTRIERDRAVAEKQRAQTEKKHAEAMTQFLLGIFKFNPAHVVRRDTPVGTVLDRGAQMIDEQFKDDPRTGALLASALGNLYQTMDELGRNAELCRHAVELAERMAEPDHALLGQLYLNLAGAHINNTRFEEAADAAARSLAAFERAGVGYERSWYSRVVQLRLMRRQGDEPACRETKRFVDDMRPLQPAEPNGFAAALMQDSFCGPRTPERLTTLLADLRGTRAVLTRTFGPEHDTNIKLKRRESAVLLALGRVDEAEEVERAMLPDLDRIYGVTSWAHGLSTLALGNIAYRQRRFDVAESYYRDAQAIFHNVHNDRPHGNVASVHYGLARVSHFGHGQLAKAESLYREALRVARDAYGVNSADVRQMEADYGTLLHRRGNQEAEAVLRHALDDLPGNESAGARARISLAALVHSRDHALAARLVGEADAGLRSAFVEDPSLEEQVRTLREKLGRPSAPPQDAIAAAVSKRIAPAAPRSANSR</sequence>
<evidence type="ECO:0000256" key="1">
    <source>
        <dbReference type="ARBA" id="ARBA00022679"/>
    </source>
</evidence>
<reference evidence="8" key="1">
    <citation type="submission" date="2022-09" db="EMBL/GenBank/DDBJ databases">
        <title>Tahibacter sp. nov., isolated from a fresh water.</title>
        <authorList>
            <person name="Baek J.H."/>
            <person name="Lee J.K."/>
            <person name="Kim J.M."/>
            <person name="Jeon C.O."/>
        </authorList>
    </citation>
    <scope>NUCLEOTIDE SEQUENCE</scope>
    <source>
        <strain evidence="8">W38</strain>
    </source>
</reference>
<dbReference type="InterPro" id="IPR000719">
    <property type="entry name" value="Prot_kinase_dom"/>
</dbReference>
<feature type="domain" description="Protein kinase" evidence="7">
    <location>
        <begin position="83"/>
        <end position="371"/>
    </location>
</feature>
<evidence type="ECO:0000256" key="2">
    <source>
        <dbReference type="ARBA" id="ARBA00022741"/>
    </source>
</evidence>
<dbReference type="InterPro" id="IPR011009">
    <property type="entry name" value="Kinase-like_dom_sf"/>
</dbReference>
<dbReference type="SUPFAM" id="SSF56112">
    <property type="entry name" value="Protein kinase-like (PK-like)"/>
    <property type="match status" value="1"/>
</dbReference>
<dbReference type="InterPro" id="IPR017441">
    <property type="entry name" value="Protein_kinase_ATP_BS"/>
</dbReference>
<dbReference type="GO" id="GO:0016301">
    <property type="term" value="F:kinase activity"/>
    <property type="evidence" value="ECO:0007669"/>
    <property type="project" value="UniProtKB-KW"/>
</dbReference>
<dbReference type="InterPro" id="IPR008271">
    <property type="entry name" value="Ser/Thr_kinase_AS"/>
</dbReference>
<dbReference type="SUPFAM" id="SSF48452">
    <property type="entry name" value="TPR-like"/>
    <property type="match status" value="2"/>
</dbReference>
<dbReference type="PROSITE" id="PS00107">
    <property type="entry name" value="PROTEIN_KINASE_ATP"/>
    <property type="match status" value="1"/>
</dbReference>
<organism evidence="8 9">
    <name type="scientific">Tahibacter amnicola</name>
    <dbReference type="NCBI Taxonomy" id="2976241"/>
    <lineage>
        <taxon>Bacteria</taxon>
        <taxon>Pseudomonadati</taxon>
        <taxon>Pseudomonadota</taxon>
        <taxon>Gammaproteobacteria</taxon>
        <taxon>Lysobacterales</taxon>
        <taxon>Rhodanobacteraceae</taxon>
        <taxon>Tahibacter</taxon>
    </lineage>
</organism>
<keyword evidence="1" id="KW-0808">Transferase</keyword>
<evidence type="ECO:0000313" key="9">
    <source>
        <dbReference type="Proteomes" id="UP001064632"/>
    </source>
</evidence>
<accession>A0ABY6BHQ3</accession>
<keyword evidence="2 5" id="KW-0547">Nucleotide-binding</keyword>
<evidence type="ECO:0000313" key="8">
    <source>
        <dbReference type="EMBL" id="UXI69529.1"/>
    </source>
</evidence>
<evidence type="ECO:0000256" key="4">
    <source>
        <dbReference type="ARBA" id="ARBA00022840"/>
    </source>
</evidence>